<evidence type="ECO:0000256" key="2">
    <source>
        <dbReference type="ARBA" id="ARBA00005573"/>
    </source>
</evidence>
<evidence type="ECO:0000256" key="6">
    <source>
        <dbReference type="ARBA" id="ARBA00023010"/>
    </source>
</evidence>
<feature type="region of interest" description="Disordered" evidence="10">
    <location>
        <begin position="64"/>
        <end position="84"/>
    </location>
</feature>
<comment type="function">
    <text evidence="9">Functions as a component of the nuclear pore complex (NPC).</text>
</comment>
<protein>
    <recommendedName>
        <fullName evidence="9">Nuclear pore complex protein Nup85</fullName>
    </recommendedName>
</protein>
<feature type="compositionally biased region" description="Polar residues" evidence="10">
    <location>
        <begin position="64"/>
        <end position="75"/>
    </location>
</feature>
<keyword evidence="9" id="KW-0472">Membrane</keyword>
<evidence type="ECO:0000313" key="11">
    <source>
        <dbReference type="EMBL" id="CAK9216871.1"/>
    </source>
</evidence>
<accession>A0ABP0UB47</accession>
<comment type="similarity">
    <text evidence="2 9">Belongs to the nucleoporin Nup85 family.</text>
</comment>
<evidence type="ECO:0000313" key="12">
    <source>
        <dbReference type="Proteomes" id="UP001497512"/>
    </source>
</evidence>
<proteinExistence type="inferred from homology"/>
<sequence length="749" mass="83334">MPSFAAVAPNGGALVPLQQQGSDSSDSSTAAVLHTVYHRVQGAPRILVSWGHGNCLRLSYLQQQHKPENESNPNGLQPAVAKGNGGGKVVEIELGKKDENQTLAEKRRIAYASVQAFAYLQSQQLMQIEAPSRAYGTDWWQHVLEYSHSISSALGPSGAPPGSASDVSSDPSKARLICYYQLTTVKAIWDFLEVFYVDKNAASWLPERLVDWLASYDGVLSSATLFSKLANLQQKLLNLRFPEDDEEYWDGIASALAVGWLDIVVNLLRMHGSYQHDQIDNRAVENGLVETIAVLISKMPRLRPSLPPGSPGQAFNFKPEFTKAWERWRSQVAKLDASTYWGECNHPETLRGLKKLVKILLGSIDDLLAATSHWIELLVAHLLHVQPFSKVSEGLASYAIKCMESRTSSNIDESASTEDRLQELMLAILGDDTEVVIAECSRLFDPWFMAHMIELLTAKSKYAQTLLREEQHTLGGISLEELHRLFYSQVLSSHQLTWQLAPVYLSACPRQGLGMLETLLIKQPVSNSDRLALKALEVTRLYDLKAVATTIHRVVGVHHWKHGHKGAGIAWLQQAHDDSRLSAIADELLASYSSKISGCSLQNLEGLVELLGPELHAMQGLSFLHRYSEFKAGLQAIQQLRAKNPDPQKLADTGRQAADSLLQLLKPQVTPERFWLPILHDSVELLEWPEQPLLNVSETHLLLNRLQELLLSKVRGDLEGINPQDLTRLPLERVRLALATNLGRAMLQE</sequence>
<organism evidence="11 12">
    <name type="scientific">Sphagnum troendelagicum</name>
    <dbReference type="NCBI Taxonomy" id="128251"/>
    <lineage>
        <taxon>Eukaryota</taxon>
        <taxon>Viridiplantae</taxon>
        <taxon>Streptophyta</taxon>
        <taxon>Embryophyta</taxon>
        <taxon>Bryophyta</taxon>
        <taxon>Sphagnophytina</taxon>
        <taxon>Sphagnopsida</taxon>
        <taxon>Sphagnales</taxon>
        <taxon>Sphagnaceae</taxon>
        <taxon>Sphagnum</taxon>
    </lineage>
</organism>
<reference evidence="11" key="1">
    <citation type="submission" date="2024-02" db="EMBL/GenBank/DDBJ databases">
        <authorList>
            <consortium name="ELIXIR-Norway"/>
            <consortium name="Elixir Norway"/>
        </authorList>
    </citation>
    <scope>NUCLEOTIDE SEQUENCE</scope>
</reference>
<keyword evidence="6 9" id="KW-0811">Translocation</keyword>
<dbReference type="InterPro" id="IPR011502">
    <property type="entry name" value="Nucleoporin_Nup85"/>
</dbReference>
<keyword evidence="3 9" id="KW-0813">Transport</keyword>
<evidence type="ECO:0000256" key="8">
    <source>
        <dbReference type="ARBA" id="ARBA00023242"/>
    </source>
</evidence>
<keyword evidence="8 9" id="KW-0539">Nucleus</keyword>
<dbReference type="PANTHER" id="PTHR13373">
    <property type="entry name" value="FROUNT PROTEIN-RELATED"/>
    <property type="match status" value="1"/>
</dbReference>
<evidence type="ECO:0000256" key="1">
    <source>
        <dbReference type="ARBA" id="ARBA00004567"/>
    </source>
</evidence>
<evidence type="ECO:0000256" key="7">
    <source>
        <dbReference type="ARBA" id="ARBA00023132"/>
    </source>
</evidence>
<evidence type="ECO:0000256" key="10">
    <source>
        <dbReference type="SAM" id="MobiDB-lite"/>
    </source>
</evidence>
<dbReference type="Pfam" id="PF07575">
    <property type="entry name" value="Nucleopor_Nup85"/>
    <property type="match status" value="1"/>
</dbReference>
<comment type="subunit">
    <text evidence="9">Component of the nuclear pore complex (NPC).</text>
</comment>
<keyword evidence="7 9" id="KW-0906">Nuclear pore complex</keyword>
<evidence type="ECO:0000256" key="3">
    <source>
        <dbReference type="ARBA" id="ARBA00022448"/>
    </source>
</evidence>
<dbReference type="PANTHER" id="PTHR13373:SF21">
    <property type="entry name" value="NUCLEAR PORE COMPLEX PROTEIN NUP85"/>
    <property type="match status" value="1"/>
</dbReference>
<dbReference type="EMBL" id="OZ019894">
    <property type="protein sequence ID" value="CAK9216871.1"/>
    <property type="molecule type" value="Genomic_DNA"/>
</dbReference>
<evidence type="ECO:0000256" key="9">
    <source>
        <dbReference type="RuleBase" id="RU365073"/>
    </source>
</evidence>
<name>A0ABP0UB47_9BRYO</name>
<dbReference type="Proteomes" id="UP001497512">
    <property type="component" value="Chromosome 2"/>
</dbReference>
<evidence type="ECO:0000256" key="5">
    <source>
        <dbReference type="ARBA" id="ARBA00022927"/>
    </source>
</evidence>
<gene>
    <name evidence="11" type="ORF">CSSPTR1EN2_LOCUS13687</name>
</gene>
<keyword evidence="5 9" id="KW-0653">Protein transport</keyword>
<comment type="subcellular location">
    <subcellularLocation>
        <location evidence="1 9">Nucleus</location>
        <location evidence="1 9">Nuclear pore complex</location>
    </subcellularLocation>
</comment>
<keyword evidence="12" id="KW-1185">Reference proteome</keyword>
<keyword evidence="4 9" id="KW-0509">mRNA transport</keyword>
<evidence type="ECO:0000256" key="4">
    <source>
        <dbReference type="ARBA" id="ARBA00022816"/>
    </source>
</evidence>